<dbReference type="SUPFAM" id="SSF51690">
    <property type="entry name" value="Nicotinate/Quinolinate PRTase C-terminal domain-like"/>
    <property type="match status" value="1"/>
</dbReference>
<evidence type="ECO:0000256" key="3">
    <source>
        <dbReference type="ARBA" id="ARBA00009400"/>
    </source>
</evidence>
<dbReference type="NCBIfam" id="TIGR00078">
    <property type="entry name" value="nadC"/>
    <property type="match status" value="1"/>
</dbReference>
<evidence type="ECO:0000313" key="17">
    <source>
        <dbReference type="Proteomes" id="UP000095658"/>
    </source>
</evidence>
<proteinExistence type="inferred from homology"/>
<dbReference type="GO" id="GO:0034213">
    <property type="term" value="P:quinolinate catabolic process"/>
    <property type="evidence" value="ECO:0007669"/>
    <property type="project" value="TreeGrafter"/>
</dbReference>
<dbReference type="FunFam" id="3.20.20.70:FF:000030">
    <property type="entry name" value="Nicotinate-nucleotide pyrophosphorylase, carboxylating"/>
    <property type="match status" value="1"/>
</dbReference>
<reference evidence="16 17" key="1">
    <citation type="submission" date="2016-06" db="EMBL/GenBank/DDBJ databases">
        <title>Domibacillus iocasae genome sequencing.</title>
        <authorList>
            <person name="Verma A."/>
            <person name="Pal Y."/>
            <person name="Ojha A.K."/>
            <person name="Krishnamurthi S."/>
        </authorList>
    </citation>
    <scope>NUCLEOTIDE SEQUENCE [LARGE SCALE GENOMIC DNA]</scope>
    <source>
        <strain evidence="16 17">DSM 29979</strain>
    </source>
</reference>
<evidence type="ECO:0000313" key="16">
    <source>
        <dbReference type="EMBL" id="OES44253.1"/>
    </source>
</evidence>
<evidence type="ECO:0000256" key="7">
    <source>
        <dbReference type="ARBA" id="ARBA00022676"/>
    </source>
</evidence>
<dbReference type="UniPathway" id="UPA00253">
    <property type="reaction ID" value="UER00331"/>
</dbReference>
<comment type="catalytic activity">
    <reaction evidence="10">
        <text>nicotinate beta-D-ribonucleotide + CO2 + diphosphate = quinolinate + 5-phospho-alpha-D-ribose 1-diphosphate + 2 H(+)</text>
        <dbReference type="Rhea" id="RHEA:12733"/>
        <dbReference type="ChEBI" id="CHEBI:15378"/>
        <dbReference type="ChEBI" id="CHEBI:16526"/>
        <dbReference type="ChEBI" id="CHEBI:29959"/>
        <dbReference type="ChEBI" id="CHEBI:33019"/>
        <dbReference type="ChEBI" id="CHEBI:57502"/>
        <dbReference type="ChEBI" id="CHEBI:58017"/>
        <dbReference type="EC" id="2.4.2.19"/>
    </reaction>
</comment>
<dbReference type="InterPro" id="IPR013785">
    <property type="entry name" value="Aldolase_TIM"/>
</dbReference>
<dbReference type="InterPro" id="IPR004393">
    <property type="entry name" value="NadC"/>
</dbReference>
<name>A0A1E7DMG5_9BACI</name>
<comment type="subunit">
    <text evidence="4">Hexamer formed by 3 homodimers.</text>
</comment>
<evidence type="ECO:0000256" key="1">
    <source>
        <dbReference type="ARBA" id="ARBA00003237"/>
    </source>
</evidence>
<dbReference type="PANTHER" id="PTHR32179">
    <property type="entry name" value="NICOTINATE-NUCLEOTIDE PYROPHOSPHORYLASE [CARBOXYLATING]"/>
    <property type="match status" value="1"/>
</dbReference>
<dbReference type="AlphaFoldDB" id="A0A1E7DMG5"/>
<evidence type="ECO:0000256" key="5">
    <source>
        <dbReference type="ARBA" id="ARBA00011944"/>
    </source>
</evidence>
<evidence type="ECO:0000256" key="12">
    <source>
        <dbReference type="PIRNR" id="PIRNR006250"/>
    </source>
</evidence>
<dbReference type="InterPro" id="IPR022412">
    <property type="entry name" value="Quinolinate_PRibosylTrfase_N"/>
</dbReference>
<evidence type="ECO:0000256" key="13">
    <source>
        <dbReference type="PIRSR" id="PIRSR006250-1"/>
    </source>
</evidence>
<feature type="binding site" evidence="13">
    <location>
        <position position="164"/>
    </location>
    <ligand>
        <name>substrate</name>
    </ligand>
</feature>
<feature type="domain" description="Quinolinate phosphoribosyl transferase N-terminal" evidence="15">
    <location>
        <begin position="22"/>
        <end position="107"/>
    </location>
</feature>
<dbReference type="InterPro" id="IPR036068">
    <property type="entry name" value="Nicotinate_pribotase-like_C"/>
</dbReference>
<dbReference type="RefSeq" id="WP_069938856.1">
    <property type="nucleotide sequence ID" value="NZ_MAMP01000022.1"/>
</dbReference>
<gene>
    <name evidence="16" type="ORF">BA724_08160</name>
</gene>
<organism evidence="16 17">
    <name type="scientific">Domibacillus iocasae</name>
    <dbReference type="NCBI Taxonomy" id="1714016"/>
    <lineage>
        <taxon>Bacteria</taxon>
        <taxon>Bacillati</taxon>
        <taxon>Bacillota</taxon>
        <taxon>Bacilli</taxon>
        <taxon>Bacillales</taxon>
        <taxon>Bacillaceae</taxon>
        <taxon>Domibacillus</taxon>
    </lineage>
</organism>
<evidence type="ECO:0000256" key="11">
    <source>
        <dbReference type="ARBA" id="ARBA00069173"/>
    </source>
</evidence>
<feature type="binding site" evidence="13">
    <location>
        <begin position="130"/>
        <end position="132"/>
    </location>
    <ligand>
        <name>substrate</name>
    </ligand>
</feature>
<feature type="binding site" evidence="13">
    <location>
        <begin position="259"/>
        <end position="261"/>
    </location>
    <ligand>
        <name>substrate</name>
    </ligand>
</feature>
<dbReference type="Gene3D" id="3.20.20.70">
    <property type="entry name" value="Aldolase class I"/>
    <property type="match status" value="1"/>
</dbReference>
<dbReference type="SUPFAM" id="SSF54675">
    <property type="entry name" value="Nicotinate/Quinolinate PRTase N-terminal domain-like"/>
    <property type="match status" value="1"/>
</dbReference>
<dbReference type="GO" id="GO:0005737">
    <property type="term" value="C:cytoplasm"/>
    <property type="evidence" value="ECO:0007669"/>
    <property type="project" value="TreeGrafter"/>
</dbReference>
<feature type="binding site" evidence="13">
    <location>
        <position position="215"/>
    </location>
    <ligand>
        <name>substrate</name>
    </ligand>
</feature>
<dbReference type="Proteomes" id="UP000095658">
    <property type="component" value="Unassembled WGS sequence"/>
</dbReference>
<keyword evidence="17" id="KW-1185">Reference proteome</keyword>
<evidence type="ECO:0000259" key="15">
    <source>
        <dbReference type="Pfam" id="PF02749"/>
    </source>
</evidence>
<dbReference type="InterPro" id="IPR027277">
    <property type="entry name" value="NadC/ModD"/>
</dbReference>
<evidence type="ECO:0000256" key="6">
    <source>
        <dbReference type="ARBA" id="ARBA00022642"/>
    </source>
</evidence>
<dbReference type="Gene3D" id="3.90.1170.20">
    <property type="entry name" value="Quinolinate phosphoribosyl transferase, N-terminal domain"/>
    <property type="match status" value="1"/>
</dbReference>
<evidence type="ECO:0000256" key="2">
    <source>
        <dbReference type="ARBA" id="ARBA00004893"/>
    </source>
</evidence>
<dbReference type="InterPro" id="IPR002638">
    <property type="entry name" value="Quinolinate_PRibosylTrfase_C"/>
</dbReference>
<dbReference type="InterPro" id="IPR037128">
    <property type="entry name" value="Quinolinate_PRibosylTase_N_sf"/>
</dbReference>
<dbReference type="Pfam" id="PF02749">
    <property type="entry name" value="QRPTase_N"/>
    <property type="match status" value="1"/>
</dbReference>
<feature type="binding site" evidence="13">
    <location>
        <position position="154"/>
    </location>
    <ligand>
        <name>substrate</name>
    </ligand>
</feature>
<evidence type="ECO:0000256" key="10">
    <source>
        <dbReference type="ARBA" id="ARBA00047445"/>
    </source>
</evidence>
<dbReference type="PANTHER" id="PTHR32179:SF3">
    <property type="entry name" value="NICOTINATE-NUCLEOTIDE PYROPHOSPHORYLASE [CARBOXYLATING]"/>
    <property type="match status" value="1"/>
</dbReference>
<evidence type="ECO:0000256" key="9">
    <source>
        <dbReference type="ARBA" id="ARBA00033102"/>
    </source>
</evidence>
<dbReference type="EMBL" id="MAMP01000022">
    <property type="protein sequence ID" value="OES44253.1"/>
    <property type="molecule type" value="Genomic_DNA"/>
</dbReference>
<comment type="function">
    <text evidence="1">Involved in the catabolism of quinolinic acid (QA).</text>
</comment>
<protein>
    <recommendedName>
        <fullName evidence="11">Probable nicotinate-nucleotide pyrophosphorylase [carboxylating]</fullName>
        <ecNumber evidence="5">2.4.2.19</ecNumber>
    </recommendedName>
    <alternativeName>
        <fullName evidence="9">Quinolinate phosphoribosyltransferase [decarboxylating]</fullName>
    </alternativeName>
</protein>
<evidence type="ECO:0000259" key="14">
    <source>
        <dbReference type="Pfam" id="PF01729"/>
    </source>
</evidence>
<dbReference type="CDD" id="cd01572">
    <property type="entry name" value="QPRTase"/>
    <property type="match status" value="1"/>
</dbReference>
<feature type="binding site" evidence="13">
    <location>
        <begin position="238"/>
        <end position="240"/>
    </location>
    <ligand>
        <name>substrate</name>
    </ligand>
</feature>
<dbReference type="GO" id="GO:0004514">
    <property type="term" value="F:nicotinate-nucleotide diphosphorylase (carboxylating) activity"/>
    <property type="evidence" value="ECO:0007669"/>
    <property type="project" value="UniProtKB-EC"/>
</dbReference>
<keyword evidence="6" id="KW-0662">Pyridine nucleotide biosynthesis</keyword>
<keyword evidence="7 12" id="KW-0328">Glycosyltransferase</keyword>
<feature type="binding site" evidence="13">
    <location>
        <position position="97"/>
    </location>
    <ligand>
        <name>substrate</name>
    </ligand>
</feature>
<accession>A0A1E7DMG5</accession>
<dbReference type="Pfam" id="PF01729">
    <property type="entry name" value="QRPTase_C"/>
    <property type="match status" value="1"/>
</dbReference>
<comment type="similarity">
    <text evidence="3 12">Belongs to the NadC/ModD family.</text>
</comment>
<comment type="caution">
    <text evidence="16">The sequence shown here is derived from an EMBL/GenBank/DDBJ whole genome shotgun (WGS) entry which is preliminary data.</text>
</comment>
<feature type="domain" description="Quinolinate phosphoribosyl transferase C-terminal" evidence="14">
    <location>
        <begin position="109"/>
        <end position="272"/>
    </location>
</feature>
<dbReference type="GO" id="GO:0009435">
    <property type="term" value="P:NAD+ biosynthetic process"/>
    <property type="evidence" value="ECO:0007669"/>
    <property type="project" value="UniProtKB-UniPathway"/>
</dbReference>
<dbReference type="PIRSF" id="PIRSF006250">
    <property type="entry name" value="NadC_ModD"/>
    <property type="match status" value="1"/>
</dbReference>
<evidence type="ECO:0000256" key="4">
    <source>
        <dbReference type="ARBA" id="ARBA00011218"/>
    </source>
</evidence>
<sequence>MNGIKLDEALKAFFIEDIGDRDISGESIFSEKERGSFSFFAKEAGIFCGKTIIERGFQIVDDHVSVQVLKADGERVEEGECLAKIEGAYRSLLAGERVVLNLVQRMSGIATAAAAAVKETEGTSAKICDTRKTVPGLRMLEKYAVRTGGAYNHRTGLYDAIMLKDNHIAFAGGITQAVKKARTACGHTVKIEVEVETKEQLQEAVESGADIIMFDNCTPADITAWLPLVPPHIATEASGGITLQNIHDYALTGVGWISLGALTHSVKALDISARVEMKGEVLNGIN</sequence>
<dbReference type="OrthoDB" id="9782546at2"/>
<feature type="binding site" evidence="13">
    <location>
        <position position="194"/>
    </location>
    <ligand>
        <name>substrate</name>
    </ligand>
</feature>
<dbReference type="FunFam" id="3.90.1170.20:FF:000001">
    <property type="entry name" value="Nicotinate-nucleotide diphosphorylase (Carboxylating)"/>
    <property type="match status" value="1"/>
</dbReference>
<dbReference type="EC" id="2.4.2.19" evidence="5"/>
<comment type="pathway">
    <text evidence="2">Cofactor biosynthesis; NAD(+) biosynthesis; nicotinate D-ribonucleotide from quinolinate: step 1/1.</text>
</comment>
<dbReference type="STRING" id="1714016.BA724_08160"/>
<keyword evidence="8 12" id="KW-0808">Transferase</keyword>
<evidence type="ECO:0000256" key="8">
    <source>
        <dbReference type="ARBA" id="ARBA00022679"/>
    </source>
</evidence>